<dbReference type="Pfam" id="PF06236">
    <property type="entry name" value="MelC1"/>
    <property type="match status" value="1"/>
</dbReference>
<evidence type="ECO:0000256" key="1">
    <source>
        <dbReference type="SAM" id="SignalP"/>
    </source>
</evidence>
<keyword evidence="1" id="KW-0732">Signal</keyword>
<gene>
    <name evidence="2" type="ORF">FHS29_005178</name>
</gene>
<evidence type="ECO:0000313" key="3">
    <source>
        <dbReference type="Proteomes" id="UP000547510"/>
    </source>
</evidence>
<evidence type="ECO:0000313" key="2">
    <source>
        <dbReference type="EMBL" id="MBB5958570.1"/>
    </source>
</evidence>
<keyword evidence="3" id="KW-1185">Reference proteome</keyword>
<sequence>MYKTITAVALTFAAAVAVPATATATTGADARLCKPAVHTEQYQEKVIRIAERCQTTPGWVRRSVFINGRELGVMKLATEEPSYISVVNSYEEMPTLLVTARRAVETLGPDNELEPFEP</sequence>
<dbReference type="InterPro" id="IPR023199">
    <property type="entry name" value="GriE/MELC1_sf"/>
</dbReference>
<dbReference type="GO" id="GO:0042438">
    <property type="term" value="P:melanin biosynthetic process"/>
    <property type="evidence" value="ECO:0007669"/>
    <property type="project" value="InterPro"/>
</dbReference>
<organism evidence="2 3">
    <name type="scientific">Saccharothrix tamanrassetensis</name>
    <dbReference type="NCBI Taxonomy" id="1051531"/>
    <lineage>
        <taxon>Bacteria</taxon>
        <taxon>Bacillati</taxon>
        <taxon>Actinomycetota</taxon>
        <taxon>Actinomycetes</taxon>
        <taxon>Pseudonocardiales</taxon>
        <taxon>Pseudonocardiaceae</taxon>
        <taxon>Saccharothrix</taxon>
    </lineage>
</organism>
<reference evidence="2 3" key="1">
    <citation type="submission" date="2020-08" db="EMBL/GenBank/DDBJ databases">
        <title>Genomic Encyclopedia of Type Strains, Phase III (KMG-III): the genomes of soil and plant-associated and newly described type strains.</title>
        <authorList>
            <person name="Whitman W."/>
        </authorList>
    </citation>
    <scope>NUCLEOTIDE SEQUENCE [LARGE SCALE GENOMIC DNA]</scope>
    <source>
        <strain evidence="2 3">CECT 8640</strain>
    </source>
</reference>
<feature type="chain" id="PRO_5039575946" evidence="1">
    <location>
        <begin position="23"/>
        <end position="118"/>
    </location>
</feature>
<dbReference type="Proteomes" id="UP000547510">
    <property type="component" value="Unassembled WGS sequence"/>
</dbReference>
<dbReference type="GO" id="GO:0005507">
    <property type="term" value="F:copper ion binding"/>
    <property type="evidence" value="ECO:0007669"/>
    <property type="project" value="InterPro"/>
</dbReference>
<dbReference type="InterPro" id="IPR010928">
    <property type="entry name" value="MelC1"/>
</dbReference>
<feature type="signal peptide" evidence="1">
    <location>
        <begin position="1"/>
        <end position="22"/>
    </location>
</feature>
<name>A0A841CN61_9PSEU</name>
<dbReference type="RefSeq" id="WP_184694625.1">
    <property type="nucleotide sequence ID" value="NZ_JACHJN010000008.1"/>
</dbReference>
<comment type="caution">
    <text evidence="2">The sequence shown here is derived from an EMBL/GenBank/DDBJ whole genome shotgun (WGS) entry which is preliminary data.</text>
</comment>
<protein>
    <submittedName>
        <fullName evidence="2">Uncharacterized protein</fullName>
    </submittedName>
</protein>
<dbReference type="Gene3D" id="3.30.1880.10">
    <property type="entry name" value="protein ne1242 domain like"/>
    <property type="match status" value="1"/>
</dbReference>
<accession>A0A841CN61</accession>
<dbReference type="AlphaFoldDB" id="A0A841CN61"/>
<dbReference type="EMBL" id="JACHJN010000008">
    <property type="protein sequence ID" value="MBB5958570.1"/>
    <property type="molecule type" value="Genomic_DNA"/>
</dbReference>
<proteinExistence type="predicted"/>